<proteinExistence type="predicted"/>
<evidence type="ECO:0000313" key="1">
    <source>
        <dbReference type="EMBL" id="VEV97235.1"/>
    </source>
</evidence>
<dbReference type="Gene3D" id="6.10.280.50">
    <property type="match status" value="1"/>
</dbReference>
<dbReference type="AlphaFoldDB" id="A0A1I7E6W8"/>
<organism evidence="1">
    <name type="scientific">Pseudomonas marincola</name>
    <dbReference type="NCBI Taxonomy" id="437900"/>
    <lineage>
        <taxon>Bacteria</taxon>
        <taxon>Pseudomonadati</taxon>
        <taxon>Pseudomonadota</taxon>
        <taxon>Gammaproteobacteria</taxon>
        <taxon>Pseudomonadales</taxon>
        <taxon>Pseudomonadaceae</taxon>
        <taxon>Pseudomonas</taxon>
    </lineage>
</organism>
<dbReference type="RefSeq" id="WP_090515753.1">
    <property type="nucleotide sequence ID" value="NZ_FPBC01000022.1"/>
</dbReference>
<dbReference type="STRING" id="437900.GCA_001940335_03305"/>
<gene>
    <name evidence="1" type="ORF">PMYSY11_2189</name>
</gene>
<sequence>MHVEHHPLIHDFPQLREELHNLRLADAGFARLASDYEALDKQICRAEDGIDLLTDEQLSELKQRRVSLKDEVASKLNASTKTCCGGCGG</sequence>
<dbReference type="InterPro" id="IPR007420">
    <property type="entry name" value="DUF465"/>
</dbReference>
<accession>A0A1I7E6W8</accession>
<dbReference type="Pfam" id="PF04325">
    <property type="entry name" value="DUF465"/>
    <property type="match status" value="1"/>
</dbReference>
<protein>
    <submittedName>
        <fullName evidence="1">GTP-binding protein</fullName>
    </submittedName>
</protein>
<name>A0A1I7E6W8_9PSED</name>
<reference evidence="1" key="1">
    <citation type="submission" date="2019-02" db="EMBL/GenBank/DDBJ databases">
        <authorList>
            <consortium name="Genoscope - CEA"/>
            <person name="William W."/>
        </authorList>
    </citation>
    <scope>NUCLEOTIDE SEQUENCE [LARGE SCALE GENOMIC DNA]</scope>
    <source>
        <strain evidence="1">YSy11</strain>
    </source>
</reference>
<dbReference type="InterPro" id="IPR038444">
    <property type="entry name" value="DUF465_sf"/>
</dbReference>
<dbReference type="EMBL" id="LR215729">
    <property type="protein sequence ID" value="VEV97235.1"/>
    <property type="molecule type" value="Genomic_DNA"/>
</dbReference>